<dbReference type="EMBL" id="JAZDUF010000004">
    <property type="protein sequence ID" value="MEE3851588.1"/>
    <property type="molecule type" value="Genomic_DNA"/>
</dbReference>
<gene>
    <name evidence="3" type="ORF">VZC37_14680</name>
</gene>
<dbReference type="SUPFAM" id="SSF50475">
    <property type="entry name" value="FMN-binding split barrel"/>
    <property type="match status" value="1"/>
</dbReference>
<dbReference type="RefSeq" id="WP_330433316.1">
    <property type="nucleotide sequence ID" value="NZ_JAZDUF010000004.1"/>
</dbReference>
<evidence type="ECO:0000256" key="2">
    <source>
        <dbReference type="ARBA" id="ARBA00049106"/>
    </source>
</evidence>
<reference evidence="3 4" key="1">
    <citation type="submission" date="2024-01" db="EMBL/GenBank/DDBJ databases">
        <title>Draft genome sequence of Gordonia sp. LSe1-13.</title>
        <authorList>
            <person name="Suphannarot A."/>
            <person name="Mingma R."/>
        </authorList>
    </citation>
    <scope>NUCLEOTIDE SEQUENCE [LARGE SCALE GENOMIC DNA]</scope>
    <source>
        <strain evidence="3 4">LSe1-13</strain>
    </source>
</reference>
<keyword evidence="4" id="KW-1185">Reference proteome</keyword>
<accession>A0ABU7MFH3</accession>
<proteinExistence type="inferred from homology"/>
<evidence type="ECO:0000313" key="3">
    <source>
        <dbReference type="EMBL" id="MEE3851588.1"/>
    </source>
</evidence>
<comment type="catalytic activity">
    <reaction evidence="2">
        <text>oxidized coenzyme F420-(gamma-L-Glu)(n) + a quinol + H(+) = reduced coenzyme F420-(gamma-L-Glu)(n) + a quinone</text>
        <dbReference type="Rhea" id="RHEA:39663"/>
        <dbReference type="Rhea" id="RHEA-COMP:12939"/>
        <dbReference type="Rhea" id="RHEA-COMP:14378"/>
        <dbReference type="ChEBI" id="CHEBI:15378"/>
        <dbReference type="ChEBI" id="CHEBI:24646"/>
        <dbReference type="ChEBI" id="CHEBI:132124"/>
        <dbReference type="ChEBI" id="CHEBI:133980"/>
        <dbReference type="ChEBI" id="CHEBI:139511"/>
    </reaction>
</comment>
<dbReference type="Gene3D" id="2.30.110.10">
    <property type="entry name" value="Electron Transport, Fmn-binding Protein, Chain A"/>
    <property type="match status" value="1"/>
</dbReference>
<dbReference type="NCBIfam" id="TIGR00026">
    <property type="entry name" value="hi_GC_TIGR00026"/>
    <property type="match status" value="1"/>
</dbReference>
<comment type="similarity">
    <text evidence="1">Belongs to the F420H(2)-dependent quinone reductase family.</text>
</comment>
<dbReference type="InterPro" id="IPR012349">
    <property type="entry name" value="Split_barrel_FMN-bd"/>
</dbReference>
<dbReference type="Proteomes" id="UP001347146">
    <property type="component" value="Unassembled WGS sequence"/>
</dbReference>
<comment type="caution">
    <text evidence="3">The sequence shown here is derived from an EMBL/GenBank/DDBJ whole genome shotgun (WGS) entry which is preliminary data.</text>
</comment>
<sequence>MSITSTLLHTRWLVRAPIWLFRARLGFLFGGRMLLLEHTGRTTGRPRYVVLEAVEHPAPTRVVVASGFGIRSQWFQNLQADQRCRVSIRRLHQVPAIARTVTDEERAAIVARYRSHHPRAYAELSGVTEETVGLRIDEVPYVELTLR</sequence>
<organism evidence="3 4">
    <name type="scientific">Gordonia sesuvii</name>
    <dbReference type="NCBI Taxonomy" id="3116777"/>
    <lineage>
        <taxon>Bacteria</taxon>
        <taxon>Bacillati</taxon>
        <taxon>Actinomycetota</taxon>
        <taxon>Actinomycetes</taxon>
        <taxon>Mycobacteriales</taxon>
        <taxon>Gordoniaceae</taxon>
        <taxon>Gordonia</taxon>
    </lineage>
</organism>
<evidence type="ECO:0000313" key="4">
    <source>
        <dbReference type="Proteomes" id="UP001347146"/>
    </source>
</evidence>
<protein>
    <submittedName>
        <fullName evidence="3">Nitroreductase family deazaflavin-dependent oxidoreductase</fullName>
    </submittedName>
</protein>
<dbReference type="PANTHER" id="PTHR39428">
    <property type="entry name" value="F420H(2)-DEPENDENT QUINONE REDUCTASE RV1261C"/>
    <property type="match status" value="1"/>
</dbReference>
<dbReference type="Pfam" id="PF04075">
    <property type="entry name" value="F420H2_quin_red"/>
    <property type="match status" value="1"/>
</dbReference>
<name>A0ABU7MFH3_9ACTN</name>
<dbReference type="PANTHER" id="PTHR39428:SF3">
    <property type="entry name" value="DEAZAFLAVIN-DEPENDENT NITROREDUCTASE"/>
    <property type="match status" value="1"/>
</dbReference>
<dbReference type="InterPro" id="IPR004378">
    <property type="entry name" value="F420H2_quin_Rdtase"/>
</dbReference>
<evidence type="ECO:0000256" key="1">
    <source>
        <dbReference type="ARBA" id="ARBA00008710"/>
    </source>
</evidence>